<dbReference type="Pfam" id="PF07727">
    <property type="entry name" value="RVT_2"/>
    <property type="match status" value="1"/>
</dbReference>
<keyword evidence="3" id="KW-1185">Reference proteome</keyword>
<dbReference type="EMBL" id="JAVXUP010000396">
    <property type="protein sequence ID" value="KAK3028975.1"/>
    <property type="molecule type" value="Genomic_DNA"/>
</dbReference>
<gene>
    <name evidence="2" type="ORF">RJ639_040002</name>
</gene>
<evidence type="ECO:0000259" key="1">
    <source>
        <dbReference type="Pfam" id="PF07727"/>
    </source>
</evidence>
<dbReference type="SUPFAM" id="SSF56672">
    <property type="entry name" value="DNA/RNA polymerases"/>
    <property type="match status" value="1"/>
</dbReference>
<dbReference type="AlphaFoldDB" id="A0AA88WNI9"/>
<dbReference type="Proteomes" id="UP001188597">
    <property type="component" value="Unassembled WGS sequence"/>
</dbReference>
<sequence length="369" mass="40260">MGQITFCGPKKCVASSKQYTTADLAHQYQLHDSLYRMKQDPDCPRKIGAGYFPQDCPRNPKKWSKNSSSTSAPTKLGIQHRFKPSSHSTAVADDVLNDSSSSALLVNGVAEIKSSQGIILVLLYVDDMIITCSDLDGISILKQDLNHHSEMKDLDTLCYFLGLEVSATSDGYYLSQAKYASDLISHASLTDSKTASSPLKPNVRFTPLDGTLLRDPTLYRTLVDSLVYLTVTRPDILQRVAGLGRLDAFHEALAGASDESGEDRPAFVWCWLRRSGGCFLADIGGRHVGLVAAAFGEIKIGKGKGNDILDGREEGGVKAKMVCGVRSIPATEKKYKNSHSSQALNDVDKGQGLQKNLFAFLFFSYDDTM</sequence>
<name>A0AA88WNI9_9ASTE</name>
<evidence type="ECO:0000313" key="2">
    <source>
        <dbReference type="EMBL" id="KAK3028975.1"/>
    </source>
</evidence>
<reference evidence="2" key="1">
    <citation type="submission" date="2022-12" db="EMBL/GenBank/DDBJ databases">
        <title>Draft genome assemblies for two species of Escallonia (Escalloniales).</title>
        <authorList>
            <person name="Chanderbali A."/>
            <person name="Dervinis C."/>
            <person name="Anghel I."/>
            <person name="Soltis D."/>
            <person name="Soltis P."/>
            <person name="Zapata F."/>
        </authorList>
    </citation>
    <scope>NUCLEOTIDE SEQUENCE</scope>
    <source>
        <strain evidence="2">UCBG64.0493</strain>
        <tissue evidence="2">Leaf</tissue>
    </source>
</reference>
<feature type="domain" description="Reverse transcriptase Ty1/copia-type" evidence="1">
    <location>
        <begin position="114"/>
        <end position="199"/>
    </location>
</feature>
<proteinExistence type="predicted"/>
<dbReference type="InterPro" id="IPR013103">
    <property type="entry name" value="RVT_2"/>
</dbReference>
<organism evidence="2 3">
    <name type="scientific">Escallonia herrerae</name>
    <dbReference type="NCBI Taxonomy" id="1293975"/>
    <lineage>
        <taxon>Eukaryota</taxon>
        <taxon>Viridiplantae</taxon>
        <taxon>Streptophyta</taxon>
        <taxon>Embryophyta</taxon>
        <taxon>Tracheophyta</taxon>
        <taxon>Spermatophyta</taxon>
        <taxon>Magnoliopsida</taxon>
        <taxon>eudicotyledons</taxon>
        <taxon>Gunneridae</taxon>
        <taxon>Pentapetalae</taxon>
        <taxon>asterids</taxon>
        <taxon>campanulids</taxon>
        <taxon>Escalloniales</taxon>
        <taxon>Escalloniaceae</taxon>
        <taxon>Escallonia</taxon>
    </lineage>
</organism>
<protein>
    <recommendedName>
        <fullName evidence="1">Reverse transcriptase Ty1/copia-type domain-containing protein</fullName>
    </recommendedName>
</protein>
<comment type="caution">
    <text evidence="2">The sequence shown here is derived from an EMBL/GenBank/DDBJ whole genome shotgun (WGS) entry which is preliminary data.</text>
</comment>
<evidence type="ECO:0000313" key="3">
    <source>
        <dbReference type="Proteomes" id="UP001188597"/>
    </source>
</evidence>
<dbReference type="InterPro" id="IPR043502">
    <property type="entry name" value="DNA/RNA_pol_sf"/>
</dbReference>
<accession>A0AA88WNI9</accession>